<dbReference type="GO" id="GO:0009073">
    <property type="term" value="P:aromatic amino acid family biosynthetic process"/>
    <property type="evidence" value="ECO:0007669"/>
    <property type="project" value="UniProtKB-KW"/>
</dbReference>
<dbReference type="PANTHER" id="PTHR33563">
    <property type="match status" value="1"/>
</dbReference>
<evidence type="ECO:0000259" key="4">
    <source>
        <dbReference type="Pfam" id="PF26558"/>
    </source>
</evidence>
<dbReference type="AlphaFoldDB" id="A0A7S3CBQ0"/>
<organism evidence="5">
    <name type="scientific">Chloropicon roscoffensis</name>
    <dbReference type="NCBI Taxonomy" id="1461544"/>
    <lineage>
        <taxon>Eukaryota</taxon>
        <taxon>Viridiplantae</taxon>
        <taxon>Chlorophyta</taxon>
        <taxon>Chloropicophyceae</taxon>
        <taxon>Chloropicales</taxon>
        <taxon>Chloropicaceae</taxon>
        <taxon>Chloropicon</taxon>
    </lineage>
</organism>
<dbReference type="InterPro" id="IPR056179">
    <property type="entry name" value="DHQS_C"/>
</dbReference>
<dbReference type="GO" id="GO:0016491">
    <property type="term" value="F:oxidoreductase activity"/>
    <property type="evidence" value="ECO:0007669"/>
    <property type="project" value="InterPro"/>
</dbReference>
<dbReference type="Pfam" id="PF01959">
    <property type="entry name" value="DHQS"/>
    <property type="match status" value="1"/>
</dbReference>
<protein>
    <recommendedName>
        <fullName evidence="6">3-dehydroquinate synthase</fullName>
    </recommendedName>
</protein>
<dbReference type="GO" id="GO:0003856">
    <property type="term" value="F:3-dehydroquinate synthase activity"/>
    <property type="evidence" value="ECO:0007669"/>
    <property type="project" value="InterPro"/>
</dbReference>
<name>A0A7S3CBQ0_9CHLO</name>
<dbReference type="EMBL" id="HBHZ01003807">
    <property type="protein sequence ID" value="CAE0189842.1"/>
    <property type="molecule type" value="Transcribed_RNA"/>
</dbReference>
<dbReference type="PANTHER" id="PTHR33563:SF1">
    <property type="entry name" value="3-DEHYDROQUINATE SYNTHASE"/>
    <property type="match status" value="1"/>
</dbReference>
<keyword evidence="2" id="KW-0057">Aromatic amino acid biosynthesis</keyword>
<feature type="domain" description="3-dehydroquinate synthase C-terminal" evidence="4">
    <location>
        <begin position="227"/>
        <end position="403"/>
    </location>
</feature>
<dbReference type="InterPro" id="IPR030960">
    <property type="entry name" value="DHQS/DOIS_N"/>
</dbReference>
<sequence length="403" mass="43029">MRAAMGMQCTLGRGARWGFRGRDVPRGLGSCHAARKDLWVETTCESVLLESIERGVRTFLFSSDEGEVADRRGWVASCLDRSTASTLPTAEIEDLNLLFSTGDGIRTESGAHFASSCTLETPEDTTRLSQSLGASSAGDLFVVHFHSSSKDDDVWKIIPAENLIAAKGMTGSKILPVCDTPGEATTMLTVLEAGTDGVVLRTEVPGAVTEVAGFLEAADAKETLAKATVTRVVFGGMGDRACVDLCALLKPGEGLLCGSFSRGLFLVHSECEESEYINSRPFRVNAGPVHSYVKMPGDRTAYLSELAAGDEVLVVSPRGEARVATVGRVKIEHRPLVRVDAREAQTGDEISVFLQNAETVKVVAPGGEAVPVTSLEPGDEVLCSYQEGARHTGIPVEERIVER</sequence>
<gene>
    <name evidence="5" type="ORF">CROS1456_LOCUS2931</name>
</gene>
<evidence type="ECO:0000313" key="5">
    <source>
        <dbReference type="EMBL" id="CAE0189842.1"/>
    </source>
</evidence>
<feature type="domain" description="3-dehydroquinate synthase N-terminal" evidence="3">
    <location>
        <begin position="36"/>
        <end position="213"/>
    </location>
</feature>
<keyword evidence="1" id="KW-0028">Amino-acid biosynthesis</keyword>
<dbReference type="Pfam" id="PF26558">
    <property type="entry name" value="DHQS_2nd"/>
    <property type="match status" value="1"/>
</dbReference>
<reference evidence="5" key="1">
    <citation type="submission" date="2021-01" db="EMBL/GenBank/DDBJ databases">
        <authorList>
            <person name="Corre E."/>
            <person name="Pelletier E."/>
            <person name="Niang G."/>
            <person name="Scheremetjew M."/>
            <person name="Finn R."/>
            <person name="Kale V."/>
            <person name="Holt S."/>
            <person name="Cochrane G."/>
            <person name="Meng A."/>
            <person name="Brown T."/>
            <person name="Cohen L."/>
        </authorList>
    </citation>
    <scope>NUCLEOTIDE SEQUENCE</scope>
    <source>
        <strain evidence="5">RCC1871</strain>
    </source>
</reference>
<evidence type="ECO:0000259" key="3">
    <source>
        <dbReference type="Pfam" id="PF01959"/>
    </source>
</evidence>
<evidence type="ECO:0000256" key="1">
    <source>
        <dbReference type="ARBA" id="ARBA00022605"/>
    </source>
</evidence>
<dbReference type="InterPro" id="IPR002812">
    <property type="entry name" value="DHQS"/>
</dbReference>
<proteinExistence type="predicted"/>
<evidence type="ECO:0000256" key="2">
    <source>
        <dbReference type="ARBA" id="ARBA00023141"/>
    </source>
</evidence>
<dbReference type="GO" id="GO:0008652">
    <property type="term" value="P:amino acid biosynthetic process"/>
    <property type="evidence" value="ECO:0007669"/>
    <property type="project" value="UniProtKB-KW"/>
</dbReference>
<evidence type="ECO:0008006" key="6">
    <source>
        <dbReference type="Google" id="ProtNLM"/>
    </source>
</evidence>
<accession>A0A7S3CBQ0</accession>